<organism evidence="2">
    <name type="scientific">Arundo donax</name>
    <name type="common">Giant reed</name>
    <name type="synonym">Donax arundinaceus</name>
    <dbReference type="NCBI Taxonomy" id="35708"/>
    <lineage>
        <taxon>Eukaryota</taxon>
        <taxon>Viridiplantae</taxon>
        <taxon>Streptophyta</taxon>
        <taxon>Embryophyta</taxon>
        <taxon>Tracheophyta</taxon>
        <taxon>Spermatophyta</taxon>
        <taxon>Magnoliopsida</taxon>
        <taxon>Liliopsida</taxon>
        <taxon>Poales</taxon>
        <taxon>Poaceae</taxon>
        <taxon>PACMAD clade</taxon>
        <taxon>Arundinoideae</taxon>
        <taxon>Arundineae</taxon>
        <taxon>Arundo</taxon>
    </lineage>
</organism>
<protein>
    <submittedName>
        <fullName evidence="2">Uncharacterized protein</fullName>
    </submittedName>
</protein>
<dbReference type="EMBL" id="GBRH01181049">
    <property type="protein sequence ID" value="JAE16847.1"/>
    <property type="molecule type" value="Transcribed_RNA"/>
</dbReference>
<feature type="compositionally biased region" description="Basic residues" evidence="1">
    <location>
        <begin position="1"/>
        <end position="11"/>
    </location>
</feature>
<reference evidence="2" key="2">
    <citation type="journal article" date="2015" name="Data Brief">
        <title>Shoot transcriptome of the giant reed, Arundo donax.</title>
        <authorList>
            <person name="Barrero R.A."/>
            <person name="Guerrero F.D."/>
            <person name="Moolhuijzen P."/>
            <person name="Goolsby J.A."/>
            <person name="Tidwell J."/>
            <person name="Bellgard S.E."/>
            <person name="Bellgard M.I."/>
        </authorList>
    </citation>
    <scope>NUCLEOTIDE SEQUENCE</scope>
    <source>
        <tissue evidence="2">Shoot tissue taken approximately 20 cm above the soil surface</tissue>
    </source>
</reference>
<name>A0A0A9FX53_ARUDO</name>
<sequence>MATARRRRPGRALRPASTAANREMRRQARTCCSLSAASQSSPHSITRRRRVRWDVVCLSPSPAAGNSAA</sequence>
<accession>A0A0A9FX53</accession>
<reference evidence="2" key="1">
    <citation type="submission" date="2014-09" db="EMBL/GenBank/DDBJ databases">
        <authorList>
            <person name="Magalhaes I.L.F."/>
            <person name="Oliveira U."/>
            <person name="Santos F.R."/>
            <person name="Vidigal T.H.D.A."/>
            <person name="Brescovit A.D."/>
            <person name="Santos A.J."/>
        </authorList>
    </citation>
    <scope>NUCLEOTIDE SEQUENCE</scope>
    <source>
        <tissue evidence="2">Shoot tissue taken approximately 20 cm above the soil surface</tissue>
    </source>
</reference>
<evidence type="ECO:0000256" key="1">
    <source>
        <dbReference type="SAM" id="MobiDB-lite"/>
    </source>
</evidence>
<feature type="region of interest" description="Disordered" evidence="1">
    <location>
        <begin position="1"/>
        <end position="26"/>
    </location>
</feature>
<proteinExistence type="predicted"/>
<dbReference type="AlphaFoldDB" id="A0A0A9FX53"/>
<evidence type="ECO:0000313" key="2">
    <source>
        <dbReference type="EMBL" id="JAE16847.1"/>
    </source>
</evidence>